<keyword evidence="5" id="KW-1185">Reference proteome</keyword>
<reference evidence="2 4" key="2">
    <citation type="submission" date="2018-11" db="EMBL/GenBank/DDBJ databases">
        <authorList>
            <consortium name="Pathogen Informatics"/>
        </authorList>
    </citation>
    <scope>NUCLEOTIDE SEQUENCE [LARGE SCALE GENOMIC DNA]</scope>
</reference>
<dbReference type="AlphaFoldDB" id="A0A0R3STV1"/>
<dbReference type="Proteomes" id="UP000274504">
    <property type="component" value="Unassembled WGS sequence"/>
</dbReference>
<dbReference type="EMBL" id="UYSG01011157">
    <property type="protein sequence ID" value="VDL61181.1"/>
    <property type="molecule type" value="Genomic_DNA"/>
</dbReference>
<evidence type="ECO:0000256" key="1">
    <source>
        <dbReference type="SAM" id="SignalP"/>
    </source>
</evidence>
<reference evidence="3 5" key="3">
    <citation type="submission" date="2019-07" db="EMBL/GenBank/DDBJ databases">
        <authorList>
            <person name="Jastrzebski P J."/>
            <person name="Paukszto L."/>
            <person name="Jastrzebski P J."/>
        </authorList>
    </citation>
    <scope>NUCLEOTIDE SEQUENCE [LARGE SCALE GENOMIC DNA]</scope>
    <source>
        <strain evidence="3 5">WMS-il1</strain>
    </source>
</reference>
<organism evidence="6">
    <name type="scientific">Hymenolepis diminuta</name>
    <name type="common">Rat tapeworm</name>
    <dbReference type="NCBI Taxonomy" id="6216"/>
    <lineage>
        <taxon>Eukaryota</taxon>
        <taxon>Metazoa</taxon>
        <taxon>Spiralia</taxon>
        <taxon>Lophotrochozoa</taxon>
        <taxon>Platyhelminthes</taxon>
        <taxon>Cestoda</taxon>
        <taxon>Eucestoda</taxon>
        <taxon>Cyclophyllidea</taxon>
        <taxon>Hymenolepididae</taxon>
        <taxon>Hymenolepis</taxon>
    </lineage>
</organism>
<accession>A0A0R3STV1</accession>
<feature type="chain" id="PRO_5044546579" evidence="1">
    <location>
        <begin position="24"/>
        <end position="75"/>
    </location>
</feature>
<evidence type="ECO:0000313" key="6">
    <source>
        <dbReference type="WBParaSite" id="HDID_0000886501-mRNA-1"/>
    </source>
</evidence>
<keyword evidence="1" id="KW-0732">Signal</keyword>
<dbReference type="EMBL" id="CABIJS010000006">
    <property type="protein sequence ID" value="VUZ38733.1"/>
    <property type="molecule type" value="Genomic_DNA"/>
</dbReference>
<proteinExistence type="predicted"/>
<evidence type="ECO:0000313" key="2">
    <source>
        <dbReference type="EMBL" id="VDL61181.1"/>
    </source>
</evidence>
<dbReference type="Proteomes" id="UP000321570">
    <property type="component" value="Unassembled WGS sequence"/>
</dbReference>
<gene>
    <name evidence="2" type="ORF">HDID_LOCUS8863</name>
    <name evidence="3" type="ORF">WMSIL1_LOCUS170</name>
</gene>
<feature type="signal peptide" evidence="1">
    <location>
        <begin position="1"/>
        <end position="23"/>
    </location>
</feature>
<name>A0A0R3STV1_HYMDI</name>
<protein>
    <submittedName>
        <fullName evidence="6">FMRFamide-related neuropeptides</fullName>
    </submittedName>
</protein>
<evidence type="ECO:0000313" key="3">
    <source>
        <dbReference type="EMBL" id="VUZ38733.1"/>
    </source>
</evidence>
<evidence type="ECO:0000313" key="4">
    <source>
        <dbReference type="Proteomes" id="UP000274504"/>
    </source>
</evidence>
<sequence length="75" mass="8488">MKSSWLLFVATAMLVLVNQTVQATRISPEEEAAIEEMYDFDGSEAPFYIDRRGFLTSSRLGRRKKGFLTAGRLGR</sequence>
<dbReference type="WBParaSite" id="HDID_0000886501-mRNA-1">
    <property type="protein sequence ID" value="HDID_0000886501-mRNA-1"/>
    <property type="gene ID" value="HDID_0000886501"/>
</dbReference>
<dbReference type="OrthoDB" id="10412641at2759"/>
<reference evidence="6" key="1">
    <citation type="submission" date="2017-02" db="UniProtKB">
        <authorList>
            <consortium name="WormBaseParasite"/>
        </authorList>
    </citation>
    <scope>IDENTIFICATION</scope>
</reference>
<evidence type="ECO:0000313" key="5">
    <source>
        <dbReference type="Proteomes" id="UP000321570"/>
    </source>
</evidence>